<keyword evidence="3" id="KW-1185">Reference proteome</keyword>
<feature type="region of interest" description="Disordered" evidence="1">
    <location>
        <begin position="1"/>
        <end position="76"/>
    </location>
</feature>
<accession>A0A0K9PEQ1</accession>
<organism evidence="2 3">
    <name type="scientific">Zostera marina</name>
    <name type="common">Eelgrass</name>
    <dbReference type="NCBI Taxonomy" id="29655"/>
    <lineage>
        <taxon>Eukaryota</taxon>
        <taxon>Viridiplantae</taxon>
        <taxon>Streptophyta</taxon>
        <taxon>Embryophyta</taxon>
        <taxon>Tracheophyta</taxon>
        <taxon>Spermatophyta</taxon>
        <taxon>Magnoliopsida</taxon>
        <taxon>Liliopsida</taxon>
        <taxon>Zosteraceae</taxon>
        <taxon>Zostera</taxon>
    </lineage>
</organism>
<proteinExistence type="predicted"/>
<dbReference type="Proteomes" id="UP000036987">
    <property type="component" value="Unassembled WGS sequence"/>
</dbReference>
<reference evidence="3" key="1">
    <citation type="journal article" date="2016" name="Nature">
        <title>The genome of the seagrass Zostera marina reveals angiosperm adaptation to the sea.</title>
        <authorList>
            <person name="Olsen J.L."/>
            <person name="Rouze P."/>
            <person name="Verhelst B."/>
            <person name="Lin Y.-C."/>
            <person name="Bayer T."/>
            <person name="Collen J."/>
            <person name="Dattolo E."/>
            <person name="De Paoli E."/>
            <person name="Dittami S."/>
            <person name="Maumus F."/>
            <person name="Michel G."/>
            <person name="Kersting A."/>
            <person name="Lauritano C."/>
            <person name="Lohaus R."/>
            <person name="Toepel M."/>
            <person name="Tonon T."/>
            <person name="Vanneste K."/>
            <person name="Amirebrahimi M."/>
            <person name="Brakel J."/>
            <person name="Bostroem C."/>
            <person name="Chovatia M."/>
            <person name="Grimwood J."/>
            <person name="Jenkins J.W."/>
            <person name="Jueterbock A."/>
            <person name="Mraz A."/>
            <person name="Stam W.T."/>
            <person name="Tice H."/>
            <person name="Bornberg-Bauer E."/>
            <person name="Green P.J."/>
            <person name="Pearson G.A."/>
            <person name="Procaccini G."/>
            <person name="Duarte C.M."/>
            <person name="Schmutz J."/>
            <person name="Reusch T.B.H."/>
            <person name="Van de Peer Y."/>
        </authorList>
    </citation>
    <scope>NUCLEOTIDE SEQUENCE [LARGE SCALE GENOMIC DNA]</scope>
    <source>
        <strain evidence="3">cv. Finnish</strain>
    </source>
</reference>
<comment type="caution">
    <text evidence="2">The sequence shown here is derived from an EMBL/GenBank/DDBJ whole genome shotgun (WGS) entry which is preliminary data.</text>
</comment>
<dbReference type="EMBL" id="LFYR01000958">
    <property type="protein sequence ID" value="KMZ66685.1"/>
    <property type="molecule type" value="Genomic_DNA"/>
</dbReference>
<evidence type="ECO:0000313" key="2">
    <source>
        <dbReference type="EMBL" id="KMZ66685.1"/>
    </source>
</evidence>
<evidence type="ECO:0000313" key="3">
    <source>
        <dbReference type="Proteomes" id="UP000036987"/>
    </source>
</evidence>
<name>A0A0K9PEQ1_ZOSMR</name>
<sequence>MVRQLPTSHVHTSSRMNSGRSRRRQGMENFVDLTDSDNDFGTPPASRRRLNRGTSQSILEFPPLANRQGPPRCSNPPAMMATYSREAPVLAHSCPDHPLPQAPPSDVVMCPQYGYLFLTFIFPSASVCELHPL</sequence>
<feature type="compositionally biased region" description="Polar residues" evidence="1">
    <location>
        <begin position="1"/>
        <end position="11"/>
    </location>
</feature>
<evidence type="ECO:0000256" key="1">
    <source>
        <dbReference type="SAM" id="MobiDB-lite"/>
    </source>
</evidence>
<dbReference type="AlphaFoldDB" id="A0A0K9PEQ1"/>
<gene>
    <name evidence="2" type="ORF">ZOSMA_28G00420</name>
</gene>
<protein>
    <submittedName>
        <fullName evidence="2">Uncharacterized protein</fullName>
    </submittedName>
</protein>